<proteinExistence type="predicted"/>
<dbReference type="Gene3D" id="1.10.287.4300">
    <property type="entry name" value="Stage III sporulation protein AH-like"/>
    <property type="match status" value="1"/>
</dbReference>
<keyword evidence="3" id="KW-0812">Transmembrane</keyword>
<feature type="transmembrane region" description="Helical" evidence="3">
    <location>
        <begin position="7"/>
        <end position="26"/>
    </location>
</feature>
<feature type="region of interest" description="Disordered" evidence="2">
    <location>
        <begin position="33"/>
        <end position="176"/>
    </location>
</feature>
<keyword evidence="5" id="KW-1185">Reference proteome</keyword>
<evidence type="ECO:0000256" key="2">
    <source>
        <dbReference type="SAM" id="MobiDB-lite"/>
    </source>
</evidence>
<accession>A0ABV5AVY0</accession>
<dbReference type="InterPro" id="IPR024232">
    <property type="entry name" value="SpoIIIAH"/>
</dbReference>
<sequence>MNNKRQTIWLVSMLSLMVVLSAYYLFTEDTGTATDPVADSTQVDGGATATPGTGDSDELTVNEVVTEGGDAASGQEASDQTAAGESASGETASDNTASNDTASNDTASNDTASGTGQAATEGDASKGTEGQTAATGTEDSSKSAGQQMEVAKTDEQVLEEVKAGQQAGPEAGPEAKETAAAVIDDYLLEREVNNQKKQEELMAAINDKSSTEAVAAQKELTALEDKQAKITGLEEELEQQFASAVVKEEDNDVYKVVVLSDKKMDAKQAVSIVDKVMKELNVTQDKIKVQYVSE</sequence>
<feature type="compositionally biased region" description="Polar residues" evidence="2">
    <location>
        <begin position="94"/>
        <end position="118"/>
    </location>
</feature>
<keyword evidence="1" id="KW-0175">Coiled coil</keyword>
<feature type="compositionally biased region" description="Low complexity" evidence="2">
    <location>
        <begin position="127"/>
        <end position="138"/>
    </location>
</feature>
<dbReference type="Pfam" id="PF12685">
    <property type="entry name" value="SpoIIIAH"/>
    <property type="match status" value="2"/>
</dbReference>
<dbReference type="RefSeq" id="WP_375356567.1">
    <property type="nucleotide sequence ID" value="NZ_JBHHMI010000015.1"/>
</dbReference>
<feature type="compositionally biased region" description="Polar residues" evidence="2">
    <location>
        <begin position="33"/>
        <end position="43"/>
    </location>
</feature>
<feature type="compositionally biased region" description="Low complexity" evidence="2">
    <location>
        <begin position="45"/>
        <end position="54"/>
    </location>
</feature>
<feature type="coiled-coil region" evidence="1">
    <location>
        <begin position="206"/>
        <end position="243"/>
    </location>
</feature>
<feature type="compositionally biased region" description="Basic and acidic residues" evidence="2">
    <location>
        <begin position="151"/>
        <end position="162"/>
    </location>
</feature>
<protein>
    <submittedName>
        <fullName evidence="4">SpoIIIAH-like family protein</fullName>
    </submittedName>
</protein>
<dbReference type="InterPro" id="IPR038503">
    <property type="entry name" value="SpoIIIAH_sf"/>
</dbReference>
<dbReference type="Proteomes" id="UP001580346">
    <property type="component" value="Unassembled WGS sequence"/>
</dbReference>
<evidence type="ECO:0000256" key="1">
    <source>
        <dbReference type="SAM" id="Coils"/>
    </source>
</evidence>
<gene>
    <name evidence="4" type="ORF">ACE41H_16540</name>
</gene>
<dbReference type="EMBL" id="JBHHMI010000015">
    <property type="protein sequence ID" value="MFB5268372.1"/>
    <property type="molecule type" value="Genomic_DNA"/>
</dbReference>
<reference evidence="4 5" key="1">
    <citation type="submission" date="2024-09" db="EMBL/GenBank/DDBJ databases">
        <title>Paenibacillus zeirhizospherea sp. nov., isolated from surface of the maize (Zea mays) roots in a horticulture field, Hungary.</title>
        <authorList>
            <person name="Marton D."/>
            <person name="Farkas M."/>
            <person name="Bedics A."/>
            <person name="Toth E."/>
            <person name="Tancsics A."/>
            <person name="Boka K."/>
            <person name="Maroti G."/>
            <person name="Kriszt B."/>
            <person name="Cserhati M."/>
        </authorList>
    </citation>
    <scope>NUCLEOTIDE SEQUENCE [LARGE SCALE GENOMIC DNA]</scope>
    <source>
        <strain evidence="4 5">KCTC 33519</strain>
    </source>
</reference>
<evidence type="ECO:0000256" key="3">
    <source>
        <dbReference type="SAM" id="Phobius"/>
    </source>
</evidence>
<feature type="compositionally biased region" description="Low complexity" evidence="2">
    <location>
        <begin position="81"/>
        <end position="93"/>
    </location>
</feature>
<evidence type="ECO:0000313" key="4">
    <source>
        <dbReference type="EMBL" id="MFB5268372.1"/>
    </source>
</evidence>
<keyword evidence="3" id="KW-0472">Membrane</keyword>
<comment type="caution">
    <text evidence="4">The sequence shown here is derived from an EMBL/GenBank/DDBJ whole genome shotgun (WGS) entry which is preliminary data.</text>
</comment>
<name>A0ABV5AVY0_9BACL</name>
<keyword evidence="3" id="KW-1133">Transmembrane helix</keyword>
<organism evidence="4 5">
    <name type="scientific">Paenibacillus enshidis</name>
    <dbReference type="NCBI Taxonomy" id="1458439"/>
    <lineage>
        <taxon>Bacteria</taxon>
        <taxon>Bacillati</taxon>
        <taxon>Bacillota</taxon>
        <taxon>Bacilli</taxon>
        <taxon>Bacillales</taxon>
        <taxon>Paenibacillaceae</taxon>
        <taxon>Paenibacillus</taxon>
    </lineage>
</organism>
<evidence type="ECO:0000313" key="5">
    <source>
        <dbReference type="Proteomes" id="UP001580346"/>
    </source>
</evidence>